<dbReference type="Gene3D" id="3.40.50.720">
    <property type="entry name" value="NAD(P)-binding Rossmann-like Domain"/>
    <property type="match status" value="1"/>
</dbReference>
<dbReference type="InterPro" id="IPR001763">
    <property type="entry name" value="Rhodanese-like_dom"/>
</dbReference>
<feature type="domain" description="Rhodanese" evidence="12">
    <location>
        <begin position="320"/>
        <end position="441"/>
    </location>
</feature>
<keyword evidence="4 11" id="KW-0819">tRNA processing</keyword>
<evidence type="ECO:0000256" key="6">
    <source>
        <dbReference type="ARBA" id="ARBA00022741"/>
    </source>
</evidence>
<comment type="cofactor">
    <cofactor evidence="11">
        <name>Zn(2+)</name>
        <dbReference type="ChEBI" id="CHEBI:29105"/>
    </cofactor>
    <text evidence="11">Binds 1 zinc ion per subunit.</text>
</comment>
<keyword evidence="2 11" id="KW-0963">Cytoplasm</keyword>
<dbReference type="FunFam" id="3.40.250.10:FF:000014">
    <property type="entry name" value="Adenylyltransferase and sulfurtransferase MOCS3"/>
    <property type="match status" value="1"/>
</dbReference>
<dbReference type="EC" id="2.8.1.-" evidence="11"/>
<dbReference type="EC" id="2.7.7.-" evidence="11"/>
<evidence type="ECO:0000256" key="10">
    <source>
        <dbReference type="ARBA" id="ARBA00023268"/>
    </source>
</evidence>
<dbReference type="Pfam" id="PF00899">
    <property type="entry name" value="ThiF"/>
    <property type="match status" value="1"/>
</dbReference>
<feature type="active site" description="Cysteine persulfide intermediate; for sulfurtransferase activity" evidence="11">
    <location>
        <position position="397"/>
    </location>
</feature>
<name>A0A6F9DLN4_9ASCI</name>
<dbReference type="InterPro" id="IPR028885">
    <property type="entry name" value="MOCS3/Uba4"/>
</dbReference>
<feature type="binding site" evidence="11">
    <location>
        <position position="103"/>
    </location>
    <ligand>
        <name>ATP</name>
        <dbReference type="ChEBI" id="CHEBI:30616"/>
    </ligand>
</feature>
<dbReference type="HAMAP" id="MF_03049">
    <property type="entry name" value="MOCS3_Uba4"/>
    <property type="match status" value="1"/>
</dbReference>
<keyword evidence="5 11" id="KW-0479">Metal-binding</keyword>
<dbReference type="InterPro" id="IPR045886">
    <property type="entry name" value="ThiF/MoeB/HesA"/>
</dbReference>
<evidence type="ECO:0000256" key="2">
    <source>
        <dbReference type="ARBA" id="ARBA00022490"/>
    </source>
</evidence>
<dbReference type="InterPro" id="IPR035985">
    <property type="entry name" value="Ubiquitin-activating_enz"/>
</dbReference>
<evidence type="ECO:0000256" key="9">
    <source>
        <dbReference type="ARBA" id="ARBA00023150"/>
    </source>
</evidence>
<feature type="binding site" evidence="11">
    <location>
        <position position="267"/>
    </location>
    <ligand>
        <name>Zn(2+)</name>
        <dbReference type="ChEBI" id="CHEBI:29105"/>
    </ligand>
</feature>
<feature type="binding site" evidence="11">
    <location>
        <position position="195"/>
    </location>
    <ligand>
        <name>Zn(2+)</name>
        <dbReference type="ChEBI" id="CHEBI:29105"/>
    </ligand>
</feature>
<evidence type="ECO:0000313" key="13">
    <source>
        <dbReference type="EMBL" id="CAB3263898.1"/>
    </source>
</evidence>
<dbReference type="UniPathway" id="UPA00988"/>
<dbReference type="FunFam" id="3.40.50.720:FF:000033">
    <property type="entry name" value="Adenylyltransferase and sulfurtransferase MOCS3"/>
    <property type="match status" value="1"/>
</dbReference>
<evidence type="ECO:0000256" key="7">
    <source>
        <dbReference type="ARBA" id="ARBA00022833"/>
    </source>
</evidence>
<dbReference type="CDD" id="cd00757">
    <property type="entry name" value="ThiF_MoeB_HesA_family"/>
    <property type="match status" value="1"/>
</dbReference>
<reference evidence="13" key="1">
    <citation type="submission" date="2020-04" db="EMBL/GenBank/DDBJ databases">
        <authorList>
            <person name="Neveu A P."/>
        </authorList>
    </citation>
    <scope>NUCLEOTIDE SEQUENCE</scope>
    <source>
        <tissue evidence="13">Whole embryo</tissue>
    </source>
</reference>
<dbReference type="EMBL" id="LR788036">
    <property type="protein sequence ID" value="CAB3263898.1"/>
    <property type="molecule type" value="mRNA"/>
</dbReference>
<keyword evidence="3 11" id="KW-0808">Transferase</keyword>
<organism evidence="13">
    <name type="scientific">Phallusia mammillata</name>
    <dbReference type="NCBI Taxonomy" id="59560"/>
    <lineage>
        <taxon>Eukaryota</taxon>
        <taxon>Metazoa</taxon>
        <taxon>Chordata</taxon>
        <taxon>Tunicata</taxon>
        <taxon>Ascidiacea</taxon>
        <taxon>Phlebobranchia</taxon>
        <taxon>Ascidiidae</taxon>
        <taxon>Phallusia</taxon>
    </lineage>
</organism>
<keyword evidence="7 11" id="KW-0862">Zinc</keyword>
<dbReference type="PROSITE" id="PS50206">
    <property type="entry name" value="RHODANESE_3"/>
    <property type="match status" value="1"/>
</dbReference>
<comment type="similarity">
    <text evidence="11">In the N-terminal section; belongs to the HesA/MoeB/ThiF family. UBA4 subfamily.</text>
</comment>
<feature type="binding site" evidence="11">
    <location>
        <position position="77"/>
    </location>
    <ligand>
        <name>ATP</name>
        <dbReference type="ChEBI" id="CHEBI:30616"/>
    </ligand>
</feature>
<comment type="function">
    <text evidence="11">Plays a central role in 2-thiolation of mcm(5)S(2)U at tRNA wobble positions of cytosolic tRNA(Lys), tRNA(Glu) and tRNA(Gln). Acts by mediating the C-terminal thiocarboxylation of the sulfur carrier URM1. Its N-terminus first activates URM1 as acyl-adenylate (-COAMP), then the persulfide sulfur on the catalytic cysteine is transferred to URM1 to form thiocarboxylation (-COSH) of its C-terminus. The reaction probably involves hydrogen sulfide that is generated from the persulfide intermediate and that acts as nucleophile towards URM1. Subsequently, a transient disulfide bond is formed. Does not use thiosulfate as sulfur donor; NFS1 probably acting as a sulfur donor for thiocarboxylation reactions.</text>
</comment>
<evidence type="ECO:0000256" key="5">
    <source>
        <dbReference type="ARBA" id="ARBA00022723"/>
    </source>
</evidence>
<feature type="binding site" evidence="11">
    <location>
        <position position="192"/>
    </location>
    <ligand>
        <name>Zn(2+)</name>
        <dbReference type="ChEBI" id="CHEBI:29105"/>
    </ligand>
</feature>
<dbReference type="GO" id="GO:0070566">
    <property type="term" value="F:adenylyltransferase activity"/>
    <property type="evidence" value="ECO:0007669"/>
    <property type="project" value="InterPro"/>
</dbReference>
<dbReference type="NCBIfam" id="NF004281">
    <property type="entry name" value="PRK05690.1"/>
    <property type="match status" value="1"/>
</dbReference>
<evidence type="ECO:0000256" key="1">
    <source>
        <dbReference type="ARBA" id="ARBA00004514"/>
    </source>
</evidence>
<dbReference type="InterPro" id="IPR036873">
    <property type="entry name" value="Rhodanese-like_dom_sf"/>
</dbReference>
<feature type="binding site" evidence="11">
    <location>
        <begin position="84"/>
        <end position="88"/>
    </location>
    <ligand>
        <name>ATP</name>
        <dbReference type="ChEBI" id="CHEBI:30616"/>
    </ligand>
</feature>
<dbReference type="PANTHER" id="PTHR10953">
    <property type="entry name" value="UBIQUITIN-ACTIVATING ENZYME E1"/>
    <property type="match status" value="1"/>
</dbReference>
<comment type="subcellular location">
    <subcellularLocation>
        <location evidence="1">Cytoplasm</location>
        <location evidence="1">Cytosol</location>
    </subcellularLocation>
</comment>
<evidence type="ECO:0000256" key="3">
    <source>
        <dbReference type="ARBA" id="ARBA00022679"/>
    </source>
</evidence>
<keyword evidence="9 11" id="KW-0501">Molybdenum cofactor biosynthesis</keyword>
<dbReference type="GO" id="GO:0005829">
    <property type="term" value="C:cytosol"/>
    <property type="evidence" value="ECO:0007669"/>
    <property type="project" value="UniProtKB-SubCell"/>
</dbReference>
<keyword evidence="10 11" id="KW-0511">Multifunctional enzyme</keyword>
<dbReference type="SUPFAM" id="SSF69572">
    <property type="entry name" value="Activating enzymes of the ubiquitin-like proteins"/>
    <property type="match status" value="1"/>
</dbReference>
<evidence type="ECO:0000256" key="11">
    <source>
        <dbReference type="HAMAP-Rule" id="MF_03049"/>
    </source>
</evidence>
<dbReference type="Gene3D" id="3.40.250.10">
    <property type="entry name" value="Rhodanese-like domain"/>
    <property type="match status" value="1"/>
</dbReference>
<dbReference type="GO" id="GO:0005524">
    <property type="term" value="F:ATP binding"/>
    <property type="evidence" value="ECO:0007669"/>
    <property type="project" value="UniProtKB-KW"/>
</dbReference>
<dbReference type="GO" id="GO:0006777">
    <property type="term" value="P:Mo-molybdopterin cofactor biosynthetic process"/>
    <property type="evidence" value="ECO:0007669"/>
    <property type="project" value="UniProtKB-UniRule"/>
</dbReference>
<feature type="binding site" evidence="11">
    <location>
        <begin position="147"/>
        <end position="148"/>
    </location>
    <ligand>
        <name>ATP</name>
        <dbReference type="ChEBI" id="CHEBI:30616"/>
    </ligand>
</feature>
<dbReference type="PANTHER" id="PTHR10953:SF102">
    <property type="entry name" value="ADENYLYLTRANSFERASE AND SULFURTRANSFERASE MOCS3"/>
    <property type="match status" value="1"/>
</dbReference>
<comment type="pathway">
    <text evidence="11">tRNA modification; 5-methoxycarbonylmethyl-2-thiouridine-tRNA biosynthesis.</text>
</comment>
<evidence type="ECO:0000259" key="12">
    <source>
        <dbReference type="PROSITE" id="PS50206"/>
    </source>
</evidence>
<dbReference type="AlphaFoldDB" id="A0A6F9DLN4"/>
<feature type="active site" description="Glycyl thioester intermediate; for adenylyltransferase activity" evidence="11">
    <location>
        <position position="209"/>
    </location>
</feature>
<dbReference type="GO" id="GO:0004792">
    <property type="term" value="F:thiosulfate-cyanide sulfurtransferase activity"/>
    <property type="evidence" value="ECO:0007669"/>
    <property type="project" value="TreeGrafter"/>
</dbReference>
<gene>
    <name evidence="13" type="primary">Mocs3</name>
</gene>
<keyword evidence="13" id="KW-0548">Nucleotidyltransferase</keyword>
<evidence type="ECO:0000256" key="8">
    <source>
        <dbReference type="ARBA" id="ARBA00022840"/>
    </source>
</evidence>
<sequence length="443" mass="48301">MENCENGCDANISSSREQFEQEDISRYSRQLILPEIGIVGQAALQASSVLVVGAGGLGCPAIQYLAAAGCGKIGVVDYDEVETSNLHRQVLHTESGAKSHAQKASSAGAAVNKLNSKVSVVEHVVEINRDNAAHIVEQYDVVLDATDNLVTRYLLNDVCVLLNKPLISGSALRWEGQLTIYNFKSLDETSPCYRCLYPKPAPAETVTNCSDGGVIGVVPGIIGCIQALEAIKIILKIPPAYCKKLLIFDGLSGSFRSIKLRAAQPDCTVCGTVPTISLKSLPDYEMFCGSSANDKCISVRILPKERRISALTYQTTYFNKPKTHVLLDVRESVELQICSLPNAVNISLKVLDYCKTKIQNNKEKLSSFGTSLHPLEKALQNTRDKNNLKVVPIVVVCRLGNDSQKAVDFLDKCIEFESPVQVCDMAGGLMDWANTVDKSFFQY</sequence>
<keyword evidence="6 11" id="KW-0547">Nucleotide-binding</keyword>
<dbReference type="GO" id="GO:0042292">
    <property type="term" value="F:URM1 activating enzyme activity"/>
    <property type="evidence" value="ECO:0007669"/>
    <property type="project" value="TreeGrafter"/>
</dbReference>
<dbReference type="GO" id="GO:0032447">
    <property type="term" value="P:protein urmylation"/>
    <property type="evidence" value="ECO:0007669"/>
    <property type="project" value="TreeGrafter"/>
</dbReference>
<dbReference type="InterPro" id="IPR000594">
    <property type="entry name" value="ThiF_NAD_FAD-bd"/>
</dbReference>
<dbReference type="GO" id="GO:0046872">
    <property type="term" value="F:metal ion binding"/>
    <property type="evidence" value="ECO:0007669"/>
    <property type="project" value="UniProtKB-KW"/>
</dbReference>
<dbReference type="GO" id="GO:0002143">
    <property type="term" value="P:tRNA wobble position uridine thiolation"/>
    <property type="evidence" value="ECO:0007669"/>
    <property type="project" value="InterPro"/>
</dbReference>
<dbReference type="Pfam" id="PF00581">
    <property type="entry name" value="Rhodanese"/>
    <property type="match status" value="1"/>
</dbReference>
<feature type="binding site" evidence="11">
    <location>
        <position position="56"/>
    </location>
    <ligand>
        <name>ATP</name>
        <dbReference type="ChEBI" id="CHEBI:30616"/>
    </ligand>
</feature>
<dbReference type="SMART" id="SM00450">
    <property type="entry name" value="RHOD"/>
    <property type="match status" value="1"/>
</dbReference>
<feature type="binding site" evidence="11">
    <location>
        <position position="270"/>
    </location>
    <ligand>
        <name>Zn(2+)</name>
        <dbReference type="ChEBI" id="CHEBI:29105"/>
    </ligand>
</feature>
<proteinExistence type="evidence at transcript level"/>
<evidence type="ECO:0000256" key="4">
    <source>
        <dbReference type="ARBA" id="ARBA00022694"/>
    </source>
</evidence>
<accession>A0A6F9DLN4</accession>
<keyword evidence="8 11" id="KW-0067">ATP-binding</keyword>
<protein>
    <recommendedName>
        <fullName evidence="11">Adenylyltransferase and sulfurtransferase MOCS3 homolog</fullName>
    </recommendedName>
    <alternativeName>
        <fullName evidence="11">UBA4 homolog</fullName>
    </alternativeName>
    <alternativeName>
        <fullName evidence="11">Ubiquitin-like protein activator 4 homolog</fullName>
    </alternativeName>
    <domain>
        <recommendedName>
            <fullName evidence="11">Adenylyltransferase</fullName>
            <ecNumber evidence="11">2.7.7.-</ecNumber>
        </recommendedName>
    </domain>
    <domain>
        <recommendedName>
            <fullName evidence="11">Sulfurtransferase</fullName>
            <ecNumber evidence="11">2.8.1.-</ecNumber>
        </recommendedName>
    </domain>
</protein>